<evidence type="ECO:0000256" key="1">
    <source>
        <dbReference type="ARBA" id="ARBA00006242"/>
    </source>
</evidence>
<dbReference type="PANTHER" id="PTHR12534">
    <property type="entry name" value="30S RIBOSOMAL PROTEIN S2 PROKARYOTIC AND ORGANELLAR"/>
    <property type="match status" value="1"/>
</dbReference>
<dbReference type="InterPro" id="IPR018130">
    <property type="entry name" value="Ribosomal_uS2_CS"/>
</dbReference>
<comment type="similarity">
    <text evidence="1 5">Belongs to the universal ribosomal protein uS2 family.</text>
</comment>
<proteinExistence type="inferred from homology"/>
<evidence type="ECO:0000256" key="5">
    <source>
        <dbReference type="HAMAP-Rule" id="MF_00291"/>
    </source>
</evidence>
<reference evidence="6 7" key="1">
    <citation type="journal article" date="2016" name="Nat. Commun.">
        <title>Thousands of microbial genomes shed light on interconnected biogeochemical processes in an aquifer system.</title>
        <authorList>
            <person name="Anantharaman K."/>
            <person name="Brown C.T."/>
            <person name="Hug L.A."/>
            <person name="Sharon I."/>
            <person name="Castelle C.J."/>
            <person name="Probst A.J."/>
            <person name="Thomas B.C."/>
            <person name="Singh A."/>
            <person name="Wilkins M.J."/>
            <person name="Karaoz U."/>
            <person name="Brodie E.L."/>
            <person name="Williams K.H."/>
            <person name="Hubbard S.S."/>
            <person name="Banfield J.F."/>
        </authorList>
    </citation>
    <scope>NUCLEOTIDE SEQUENCE [LARGE SCALE GENOMIC DNA]</scope>
</reference>
<name>A0A1G2EWJ0_9BACT</name>
<dbReference type="EMBL" id="MHMQ01000032">
    <property type="protein sequence ID" value="OGZ29760.1"/>
    <property type="molecule type" value="Genomic_DNA"/>
</dbReference>
<dbReference type="Gene3D" id="3.40.50.10490">
    <property type="entry name" value="Glucose-6-phosphate isomerase like protein, domain 1"/>
    <property type="match status" value="1"/>
</dbReference>
<dbReference type="GO" id="GO:0003735">
    <property type="term" value="F:structural constituent of ribosome"/>
    <property type="evidence" value="ECO:0007669"/>
    <property type="project" value="InterPro"/>
</dbReference>
<dbReference type="PROSITE" id="PS00962">
    <property type="entry name" value="RIBOSOMAL_S2_1"/>
    <property type="match status" value="1"/>
</dbReference>
<protein>
    <recommendedName>
        <fullName evidence="4 5">Small ribosomal subunit protein uS2</fullName>
    </recommendedName>
</protein>
<dbReference type="PANTHER" id="PTHR12534:SF0">
    <property type="entry name" value="SMALL RIBOSOMAL SUBUNIT PROTEIN US2M"/>
    <property type="match status" value="1"/>
</dbReference>
<organism evidence="6 7">
    <name type="scientific">Candidatus Niyogibacteria bacterium RIFCSPLOWO2_01_FULL_45_48</name>
    <dbReference type="NCBI Taxonomy" id="1801724"/>
    <lineage>
        <taxon>Bacteria</taxon>
        <taxon>Candidatus Niyogiibacteriota</taxon>
    </lineage>
</organism>
<dbReference type="AlphaFoldDB" id="A0A1G2EWJ0"/>
<dbReference type="GO" id="GO:0015935">
    <property type="term" value="C:small ribosomal subunit"/>
    <property type="evidence" value="ECO:0007669"/>
    <property type="project" value="InterPro"/>
</dbReference>
<dbReference type="GO" id="GO:0006412">
    <property type="term" value="P:translation"/>
    <property type="evidence" value="ECO:0007669"/>
    <property type="project" value="UniProtKB-UniRule"/>
</dbReference>
<evidence type="ECO:0000256" key="3">
    <source>
        <dbReference type="ARBA" id="ARBA00023274"/>
    </source>
</evidence>
<keyword evidence="2 5" id="KW-0689">Ribosomal protein</keyword>
<gene>
    <name evidence="5" type="primary">rpsB</name>
    <name evidence="6" type="ORF">A2931_00460</name>
</gene>
<keyword evidence="3 5" id="KW-0687">Ribonucleoprotein</keyword>
<dbReference type="InterPro" id="IPR001865">
    <property type="entry name" value="Ribosomal_uS2"/>
</dbReference>
<dbReference type="CDD" id="cd01425">
    <property type="entry name" value="RPS2"/>
    <property type="match status" value="1"/>
</dbReference>
<dbReference type="HAMAP" id="MF_00291_B">
    <property type="entry name" value="Ribosomal_uS2_B"/>
    <property type="match status" value="1"/>
</dbReference>
<dbReference type="InterPro" id="IPR005706">
    <property type="entry name" value="Ribosomal_uS2_bac/mit/plastid"/>
</dbReference>
<dbReference type="Proteomes" id="UP000177486">
    <property type="component" value="Unassembled WGS sequence"/>
</dbReference>
<comment type="caution">
    <text evidence="6">The sequence shown here is derived from an EMBL/GenBank/DDBJ whole genome shotgun (WGS) entry which is preliminary data.</text>
</comment>
<evidence type="ECO:0000256" key="2">
    <source>
        <dbReference type="ARBA" id="ARBA00022980"/>
    </source>
</evidence>
<dbReference type="Pfam" id="PF00318">
    <property type="entry name" value="Ribosomal_S2"/>
    <property type="match status" value="1"/>
</dbReference>
<evidence type="ECO:0000256" key="4">
    <source>
        <dbReference type="ARBA" id="ARBA00035256"/>
    </source>
</evidence>
<evidence type="ECO:0000313" key="7">
    <source>
        <dbReference type="Proteomes" id="UP000177486"/>
    </source>
</evidence>
<evidence type="ECO:0000313" key="6">
    <source>
        <dbReference type="EMBL" id="OGZ29760.1"/>
    </source>
</evidence>
<dbReference type="NCBIfam" id="TIGR01011">
    <property type="entry name" value="rpsB_bact"/>
    <property type="match status" value="1"/>
</dbReference>
<dbReference type="PRINTS" id="PR00395">
    <property type="entry name" value="RIBOSOMALS2"/>
</dbReference>
<dbReference type="InterPro" id="IPR023591">
    <property type="entry name" value="Ribosomal_uS2_flav_dom_sf"/>
</dbReference>
<sequence length="258" mass="29086">MPETELKELSAPINVDPEIEEMFRAGLHLGYSRTRRHPKMKPYIFGLRNNIEVFDLEKVREKLREAEEFLKQLASERGIILIVGSKPSAAPLVEKAGEELGMPYSVRRWPGGFLTNFASLKKRVEHLEDLKEKKSSGELAKYTKKEQLVLGDEIIRLERKFYGLTSLKKLPDVMLIIDPGEEKTATTEARKIGLKTVGIMNLDCDPGFVSYPIPANDSAHSSIKYVLDRLVAAYKSGAQIAPELAEKKESETKKEKDA</sequence>
<dbReference type="Gene3D" id="1.10.287.610">
    <property type="entry name" value="Helix hairpin bin"/>
    <property type="match status" value="1"/>
</dbReference>
<dbReference type="SUPFAM" id="SSF52313">
    <property type="entry name" value="Ribosomal protein S2"/>
    <property type="match status" value="1"/>
</dbReference>
<accession>A0A1G2EWJ0</accession>